<sequence>MYNPTYLQSSKSPKILSVKSLYLLLGIIGFITPWILLLQFVIQHGVYTKFFFQQALANNVSTTFVTDLLISIIVFLFFSFVELKRLGLSRRWLLIYFLLTFASGLCCSFPVFLYFREQILEKKAQS</sequence>
<keyword evidence="1" id="KW-0472">Membrane</keyword>
<dbReference type="RefSeq" id="WP_190409529.1">
    <property type="nucleotide sequence ID" value="NZ_JACJRF010000073.1"/>
</dbReference>
<feature type="transmembrane region" description="Helical" evidence="1">
    <location>
        <begin position="62"/>
        <end position="81"/>
    </location>
</feature>
<keyword evidence="1" id="KW-1133">Transmembrane helix</keyword>
<dbReference type="Pfam" id="PF11196">
    <property type="entry name" value="DUF2834"/>
    <property type="match status" value="1"/>
</dbReference>
<feature type="transmembrane region" description="Helical" evidence="1">
    <location>
        <begin position="93"/>
        <end position="115"/>
    </location>
</feature>
<reference evidence="2 3" key="1">
    <citation type="journal article" date="2020" name="ISME J.">
        <title>Comparative genomics reveals insights into cyanobacterial evolution and habitat adaptation.</title>
        <authorList>
            <person name="Chen M.Y."/>
            <person name="Teng W.K."/>
            <person name="Zhao L."/>
            <person name="Hu C.X."/>
            <person name="Zhou Y.K."/>
            <person name="Han B.P."/>
            <person name="Song L.R."/>
            <person name="Shu W.S."/>
        </authorList>
    </citation>
    <scope>NUCLEOTIDE SEQUENCE [LARGE SCALE GENOMIC DNA]</scope>
    <source>
        <strain evidence="2 3">FACHB-260</strain>
    </source>
</reference>
<protein>
    <submittedName>
        <fullName evidence="2">DUF2834 domain-containing protein</fullName>
    </submittedName>
</protein>
<organism evidence="2 3">
    <name type="scientific">Anabaena subtropica FACHB-260</name>
    <dbReference type="NCBI Taxonomy" id="2692884"/>
    <lineage>
        <taxon>Bacteria</taxon>
        <taxon>Bacillati</taxon>
        <taxon>Cyanobacteriota</taxon>
        <taxon>Cyanophyceae</taxon>
        <taxon>Nostocales</taxon>
        <taxon>Nostocaceae</taxon>
        <taxon>Anabaena</taxon>
    </lineage>
</organism>
<keyword evidence="3" id="KW-1185">Reference proteome</keyword>
<comment type="caution">
    <text evidence="2">The sequence shown here is derived from an EMBL/GenBank/DDBJ whole genome shotgun (WGS) entry which is preliminary data.</text>
</comment>
<feature type="transmembrane region" description="Helical" evidence="1">
    <location>
        <begin position="21"/>
        <end position="42"/>
    </location>
</feature>
<name>A0ABR8CW16_9NOST</name>
<evidence type="ECO:0000313" key="2">
    <source>
        <dbReference type="EMBL" id="MBD2347123.1"/>
    </source>
</evidence>
<evidence type="ECO:0000313" key="3">
    <source>
        <dbReference type="Proteomes" id="UP000607281"/>
    </source>
</evidence>
<gene>
    <name evidence="2" type="ORF">H6G18_23750</name>
</gene>
<dbReference type="Proteomes" id="UP000607281">
    <property type="component" value="Unassembled WGS sequence"/>
</dbReference>
<accession>A0ABR8CW16</accession>
<evidence type="ECO:0000256" key="1">
    <source>
        <dbReference type="SAM" id="Phobius"/>
    </source>
</evidence>
<dbReference type="InterPro" id="IPR021362">
    <property type="entry name" value="DUF2834"/>
</dbReference>
<dbReference type="EMBL" id="JACJRF010000073">
    <property type="protein sequence ID" value="MBD2347123.1"/>
    <property type="molecule type" value="Genomic_DNA"/>
</dbReference>
<proteinExistence type="predicted"/>
<keyword evidence="1" id="KW-0812">Transmembrane</keyword>